<dbReference type="Pfam" id="PF05406">
    <property type="entry name" value="WGR"/>
    <property type="match status" value="1"/>
</dbReference>
<dbReference type="InterPro" id="IPR036930">
    <property type="entry name" value="WGR_dom_sf"/>
</dbReference>
<dbReference type="EMBL" id="CP039909">
    <property type="protein sequence ID" value="QCM03463.1"/>
    <property type="molecule type" value="Genomic_DNA"/>
</dbReference>
<dbReference type="PROSITE" id="PS51977">
    <property type="entry name" value="WGR"/>
    <property type="match status" value="1"/>
</dbReference>
<dbReference type="InterPro" id="IPR049809">
    <property type="entry name" value="YehF/YfeS-like_WGR"/>
</dbReference>
<gene>
    <name evidence="2" type="ORF">CFBP6624_24870</name>
</gene>
<keyword evidence="2" id="KW-0614">Plasmid</keyword>
<dbReference type="CDD" id="cd07996">
    <property type="entry name" value="WGR_MMR_like"/>
    <property type="match status" value="1"/>
</dbReference>
<evidence type="ECO:0000313" key="2">
    <source>
        <dbReference type="EMBL" id="QCM03463.1"/>
    </source>
</evidence>
<dbReference type="SUPFAM" id="SSF142921">
    <property type="entry name" value="WGR domain-like"/>
    <property type="match status" value="1"/>
</dbReference>
<feature type="domain" description="WGR" evidence="1">
    <location>
        <begin position="1"/>
        <end position="83"/>
    </location>
</feature>
<evidence type="ECO:0000313" key="3">
    <source>
        <dbReference type="Proteomes" id="UP000298646"/>
    </source>
</evidence>
<reference evidence="2 3" key="1">
    <citation type="submission" date="2019-04" db="EMBL/GenBank/DDBJ databases">
        <title>Complete genome sequence of Agrobacterium tumefaciens CFBP6624.</title>
        <authorList>
            <person name="Haryono M."/>
            <person name="Lin Y.-C."/>
            <person name="Lai E.-M."/>
            <person name="Kuo C.-H."/>
        </authorList>
    </citation>
    <scope>NUCLEOTIDE SEQUENCE [LARGE SCALE GENOMIC DNA]</scope>
    <source>
        <strain evidence="2 3">CFBP6624</strain>
        <plasmid evidence="3">patcfbp6624</plasmid>
    </source>
</reference>
<dbReference type="SMART" id="SM00773">
    <property type="entry name" value="WGR"/>
    <property type="match status" value="1"/>
</dbReference>
<organism evidence="2 3">
    <name type="scientific">Agrobacterium tumefaciens</name>
    <dbReference type="NCBI Taxonomy" id="358"/>
    <lineage>
        <taxon>Bacteria</taxon>
        <taxon>Pseudomonadati</taxon>
        <taxon>Pseudomonadota</taxon>
        <taxon>Alphaproteobacteria</taxon>
        <taxon>Hyphomicrobiales</taxon>
        <taxon>Rhizobiaceae</taxon>
        <taxon>Rhizobium/Agrobacterium group</taxon>
        <taxon>Agrobacterium</taxon>
        <taxon>Agrobacterium tumefaciens complex</taxon>
    </lineage>
</organism>
<dbReference type="AlphaFoldDB" id="A0AAE6BVB8"/>
<name>A0AAE6BVB8_AGRTU</name>
<dbReference type="RefSeq" id="WP_137088071.1">
    <property type="nucleotide sequence ID" value="NZ_CP039909.1"/>
</dbReference>
<evidence type="ECO:0000259" key="1">
    <source>
        <dbReference type="PROSITE" id="PS51977"/>
    </source>
</evidence>
<dbReference type="Proteomes" id="UP000298646">
    <property type="component" value="Plasmid pAtCFBP6624"/>
</dbReference>
<dbReference type="InterPro" id="IPR008893">
    <property type="entry name" value="WGR_domain"/>
</dbReference>
<proteinExistence type="predicted"/>
<dbReference type="Gene3D" id="2.20.140.10">
    <property type="entry name" value="WGR domain"/>
    <property type="match status" value="1"/>
</dbReference>
<geneLocation type="plasmid" evidence="3">
    <name>patcfbp6624</name>
</geneLocation>
<sequence length="83" mass="9602">MASIYLTRHDEGRNMARFYSMRLQETLFAEWSLVREWGRIGRCGQVREDTFPTSLEAEQALAKIHHAKTRRGYVAVGILPHAL</sequence>
<protein>
    <submittedName>
        <fullName evidence="2">WGR domain-containing protein</fullName>
    </submittedName>
</protein>
<accession>A0AAE6BVB8</accession>